<comment type="caution">
    <text evidence="1">The sequence shown here is derived from an EMBL/GenBank/DDBJ whole genome shotgun (WGS) entry which is preliminary data.</text>
</comment>
<dbReference type="Proteomes" id="UP001057702">
    <property type="component" value="Unassembled WGS sequence"/>
</dbReference>
<accession>A0ABT1PP31</accession>
<dbReference type="RefSeq" id="WP_255918280.1">
    <property type="nucleotide sequence ID" value="NZ_JANFNG010000001.1"/>
</dbReference>
<protein>
    <submittedName>
        <fullName evidence="1">Uncharacterized protein</fullName>
    </submittedName>
</protein>
<gene>
    <name evidence="1" type="ORF">NGB36_02160</name>
</gene>
<evidence type="ECO:0000313" key="2">
    <source>
        <dbReference type="Proteomes" id="UP001057702"/>
    </source>
</evidence>
<name>A0ABT1PP31_9ACTN</name>
<sequence length="94" mass="10426">MEREPRDEVERALRTGFDAVLAPEWERVCAAFRADVDWRRRVAAERGLGAMLAGLLPGARWEGTVLVLPFSRPAARAVPGGRRGDAASERLLDR</sequence>
<evidence type="ECO:0000313" key="1">
    <source>
        <dbReference type="EMBL" id="MCQ4079434.1"/>
    </source>
</evidence>
<dbReference type="EMBL" id="JANFNG010000001">
    <property type="protein sequence ID" value="MCQ4079434.1"/>
    <property type="molecule type" value="Genomic_DNA"/>
</dbReference>
<proteinExistence type="predicted"/>
<organism evidence="1 2">
    <name type="scientific">Streptomyces humicola</name>
    <dbReference type="NCBI Taxonomy" id="2953240"/>
    <lineage>
        <taxon>Bacteria</taxon>
        <taxon>Bacillati</taxon>
        <taxon>Actinomycetota</taxon>
        <taxon>Actinomycetes</taxon>
        <taxon>Kitasatosporales</taxon>
        <taxon>Streptomycetaceae</taxon>
        <taxon>Streptomyces</taxon>
    </lineage>
</organism>
<reference evidence="1" key="1">
    <citation type="submission" date="2022-06" db="EMBL/GenBank/DDBJ databases">
        <title>Draft genome sequence of Streptomyces sp. RB6PN25 isolated from peat swamp forest in Thailand.</title>
        <authorList>
            <person name="Duangmal K."/>
            <person name="Klaysubun C."/>
        </authorList>
    </citation>
    <scope>NUCLEOTIDE SEQUENCE</scope>
    <source>
        <strain evidence="1">RB6PN25</strain>
    </source>
</reference>
<keyword evidence="2" id="KW-1185">Reference proteome</keyword>